<dbReference type="Proteomes" id="UP000216311">
    <property type="component" value="Unassembled WGS sequence"/>
</dbReference>
<keyword evidence="1" id="KW-1133">Transmembrane helix</keyword>
<keyword evidence="3" id="KW-1185">Reference proteome</keyword>
<dbReference type="RefSeq" id="WP_094362347.1">
    <property type="nucleotide sequence ID" value="NZ_NMVQ01000001.1"/>
</dbReference>
<evidence type="ECO:0000313" key="3">
    <source>
        <dbReference type="Proteomes" id="UP000216311"/>
    </source>
</evidence>
<proteinExistence type="predicted"/>
<protein>
    <submittedName>
        <fullName evidence="2">Uncharacterized protein</fullName>
    </submittedName>
</protein>
<evidence type="ECO:0000256" key="1">
    <source>
        <dbReference type="SAM" id="Phobius"/>
    </source>
</evidence>
<comment type="caution">
    <text evidence="2">The sequence shown here is derived from an EMBL/GenBank/DDBJ whole genome shotgun (WGS) entry which is preliminary data.</text>
</comment>
<name>A0A255HB66_9ACTN</name>
<feature type="transmembrane region" description="Helical" evidence="1">
    <location>
        <begin position="25"/>
        <end position="46"/>
    </location>
</feature>
<gene>
    <name evidence="2" type="ORF">CGZ93_01395</name>
</gene>
<reference evidence="2 3" key="1">
    <citation type="submission" date="2017-07" db="EMBL/GenBank/DDBJ databases">
        <title>Draft whole genome sequences of clinical Proprionibacteriaceae strains.</title>
        <authorList>
            <person name="Bernier A.-M."/>
            <person name="Bernard K."/>
            <person name="Domingo M.-C."/>
        </authorList>
    </citation>
    <scope>NUCLEOTIDE SEQUENCE [LARGE SCALE GENOMIC DNA]</scope>
    <source>
        <strain evidence="2 3">NML 130396</strain>
    </source>
</reference>
<keyword evidence="1" id="KW-0472">Membrane</keyword>
<sequence>MAWLGVRLGVQADDSVELRAGSVDLPGALLSVTTLALGFLALTLAVEHGWRATTTLACAMGR</sequence>
<organism evidence="2 3">
    <name type="scientific">Enemella dayhoffiae</name>
    <dbReference type="NCBI Taxonomy" id="2016507"/>
    <lineage>
        <taxon>Bacteria</taxon>
        <taxon>Bacillati</taxon>
        <taxon>Actinomycetota</taxon>
        <taxon>Actinomycetes</taxon>
        <taxon>Propionibacteriales</taxon>
        <taxon>Propionibacteriaceae</taxon>
        <taxon>Enemella</taxon>
    </lineage>
</organism>
<evidence type="ECO:0000313" key="2">
    <source>
        <dbReference type="EMBL" id="OYO25140.1"/>
    </source>
</evidence>
<dbReference type="AlphaFoldDB" id="A0A255HB66"/>
<dbReference type="EMBL" id="NMVQ01000001">
    <property type="protein sequence ID" value="OYO25140.1"/>
    <property type="molecule type" value="Genomic_DNA"/>
</dbReference>
<keyword evidence="1" id="KW-0812">Transmembrane</keyword>
<accession>A0A255HB66</accession>